<dbReference type="Proteomes" id="UP001596328">
    <property type="component" value="Unassembled WGS sequence"/>
</dbReference>
<organism evidence="1 2">
    <name type="scientific">Halobium palmae</name>
    <dbReference type="NCBI Taxonomy" id="1776492"/>
    <lineage>
        <taxon>Archaea</taxon>
        <taxon>Methanobacteriati</taxon>
        <taxon>Methanobacteriota</taxon>
        <taxon>Stenosarchaea group</taxon>
        <taxon>Halobacteria</taxon>
        <taxon>Halobacteriales</taxon>
        <taxon>Haloferacaceae</taxon>
        <taxon>Halobium</taxon>
    </lineage>
</organism>
<name>A0ABD5RW11_9EURY</name>
<sequence length="130" mass="14879">MAESEPEEMGAFLYDIGASLKQEPLENAVKLREGMNEISYVLEDSSNPHLQFQRYFLSTLVNDMWKNLAMSVSREVSDNDQKEVLSTLGKSLCEIGKATKNRNFNQCYQLYTDLLGKYTSRINGIEVKRI</sequence>
<dbReference type="AlphaFoldDB" id="A0ABD5RW11"/>
<evidence type="ECO:0000313" key="2">
    <source>
        <dbReference type="Proteomes" id="UP001596328"/>
    </source>
</evidence>
<gene>
    <name evidence="1" type="ORF">ACFQE1_03345</name>
</gene>
<protein>
    <submittedName>
        <fullName evidence="1">Uncharacterized protein</fullName>
    </submittedName>
</protein>
<evidence type="ECO:0000313" key="1">
    <source>
        <dbReference type="EMBL" id="MFC6723440.1"/>
    </source>
</evidence>
<reference evidence="1 2" key="1">
    <citation type="journal article" date="2019" name="Int. J. Syst. Evol. Microbiol.">
        <title>The Global Catalogue of Microorganisms (GCM) 10K type strain sequencing project: providing services to taxonomists for standard genome sequencing and annotation.</title>
        <authorList>
            <consortium name="The Broad Institute Genomics Platform"/>
            <consortium name="The Broad Institute Genome Sequencing Center for Infectious Disease"/>
            <person name="Wu L."/>
            <person name="Ma J."/>
        </authorList>
    </citation>
    <scope>NUCLEOTIDE SEQUENCE [LARGE SCALE GENOMIC DNA]</scope>
    <source>
        <strain evidence="1 2">NBRC 111368</strain>
    </source>
</reference>
<proteinExistence type="predicted"/>
<keyword evidence="2" id="KW-1185">Reference proteome</keyword>
<accession>A0ABD5RW11</accession>
<comment type="caution">
    <text evidence="1">The sequence shown here is derived from an EMBL/GenBank/DDBJ whole genome shotgun (WGS) entry which is preliminary data.</text>
</comment>
<dbReference type="EMBL" id="JBHSWU010000017">
    <property type="protein sequence ID" value="MFC6723440.1"/>
    <property type="molecule type" value="Genomic_DNA"/>
</dbReference>